<evidence type="ECO:0000313" key="2">
    <source>
        <dbReference type="EMBL" id="GJT39680.1"/>
    </source>
</evidence>
<feature type="region of interest" description="Disordered" evidence="1">
    <location>
        <begin position="93"/>
        <end position="129"/>
    </location>
</feature>
<protein>
    <submittedName>
        <fullName evidence="2">Uncharacterized protein</fullName>
    </submittedName>
</protein>
<feature type="region of interest" description="Disordered" evidence="1">
    <location>
        <begin position="64"/>
        <end position="83"/>
    </location>
</feature>
<dbReference type="EMBL" id="BQNB010015406">
    <property type="protein sequence ID" value="GJT39680.1"/>
    <property type="molecule type" value="Genomic_DNA"/>
</dbReference>
<sequence length="129" mass="14253">MEKHKKRHVSLLEAYQYTYTQETTKALGNGTDEGSGDWTDEVVGSETREYITRRSKRAVDVVEAGMEDKHGPDASQHPPNDFDVWEKAIGGKKKGKLVGLGTRRDPRLMVTSGTSSSSSSSHTRSQPSE</sequence>
<reference evidence="2" key="2">
    <citation type="submission" date="2022-01" db="EMBL/GenBank/DDBJ databases">
        <authorList>
            <person name="Yamashiro T."/>
            <person name="Shiraishi A."/>
            <person name="Satake H."/>
            <person name="Nakayama K."/>
        </authorList>
    </citation>
    <scope>NUCLEOTIDE SEQUENCE</scope>
</reference>
<organism evidence="2 3">
    <name type="scientific">Tanacetum coccineum</name>
    <dbReference type="NCBI Taxonomy" id="301880"/>
    <lineage>
        <taxon>Eukaryota</taxon>
        <taxon>Viridiplantae</taxon>
        <taxon>Streptophyta</taxon>
        <taxon>Embryophyta</taxon>
        <taxon>Tracheophyta</taxon>
        <taxon>Spermatophyta</taxon>
        <taxon>Magnoliopsida</taxon>
        <taxon>eudicotyledons</taxon>
        <taxon>Gunneridae</taxon>
        <taxon>Pentapetalae</taxon>
        <taxon>asterids</taxon>
        <taxon>campanulids</taxon>
        <taxon>Asterales</taxon>
        <taxon>Asteraceae</taxon>
        <taxon>Asteroideae</taxon>
        <taxon>Anthemideae</taxon>
        <taxon>Anthemidinae</taxon>
        <taxon>Tanacetum</taxon>
    </lineage>
</organism>
<feature type="compositionally biased region" description="Low complexity" evidence="1">
    <location>
        <begin position="111"/>
        <end position="129"/>
    </location>
</feature>
<proteinExistence type="predicted"/>
<comment type="caution">
    <text evidence="2">The sequence shown here is derived from an EMBL/GenBank/DDBJ whole genome shotgun (WGS) entry which is preliminary data.</text>
</comment>
<keyword evidence="3" id="KW-1185">Reference proteome</keyword>
<name>A0ABQ5DKE1_9ASTR</name>
<gene>
    <name evidence="2" type="ORF">Tco_0939545</name>
</gene>
<reference evidence="2" key="1">
    <citation type="journal article" date="2022" name="Int. J. Mol. Sci.">
        <title>Draft Genome of Tanacetum Coccineum: Genomic Comparison of Closely Related Tanacetum-Family Plants.</title>
        <authorList>
            <person name="Yamashiro T."/>
            <person name="Shiraishi A."/>
            <person name="Nakayama K."/>
            <person name="Satake H."/>
        </authorList>
    </citation>
    <scope>NUCLEOTIDE SEQUENCE</scope>
</reference>
<accession>A0ABQ5DKE1</accession>
<dbReference type="Proteomes" id="UP001151760">
    <property type="component" value="Unassembled WGS sequence"/>
</dbReference>
<evidence type="ECO:0000256" key="1">
    <source>
        <dbReference type="SAM" id="MobiDB-lite"/>
    </source>
</evidence>
<evidence type="ECO:0000313" key="3">
    <source>
        <dbReference type="Proteomes" id="UP001151760"/>
    </source>
</evidence>